<evidence type="ECO:0000256" key="4">
    <source>
        <dbReference type="ARBA" id="ARBA00022769"/>
    </source>
</evidence>
<protein>
    <submittedName>
        <fullName evidence="7">Uve UV damage repair endonuclease</fullName>
    </submittedName>
</protein>
<keyword evidence="3" id="KW-0227">DNA damage</keyword>
<dbReference type="SUPFAM" id="SSF51658">
    <property type="entry name" value="Xylose isomerase-like"/>
    <property type="match status" value="1"/>
</dbReference>
<sequence>MLLGHFQMQVNKIGFACKWIDNPNQVNGIKPKDDAKIYNTGTTTVAWLNRQTREVAEQKLWDLMVQNIEATRKLVERVGNLNDSLRMVRISSDVLPVFTHNDWKYFWSRQDVIQYCEQHFRKIGDISRDRNVRLSMHPGQFTVLASDNPNIVTKSIEEFEYHATMANWMGFAKQFQDFKINVHISGKQGTAGIRSAWKRLSPEARNTLTIENEEIGYGLDKCLTLSDLCPIVLDIHHHWIKSSGEYISPSDPRVQMVVDSWRGIRPTMHYSVSREDLLVGADAFHVPVMESLLGTGHNKQTLRAHSDFFWNSAVNNWALEFNEQFDIMCEAKGKNLASLQLYNQKLGKGLKQILIED</sequence>
<evidence type="ECO:0000313" key="7">
    <source>
        <dbReference type="EMBL" id="CAB4133463.1"/>
    </source>
</evidence>
<name>A0A6J5LJF1_9CAUD</name>
<organism evidence="7">
    <name type="scientific">uncultured Caudovirales phage</name>
    <dbReference type="NCBI Taxonomy" id="2100421"/>
    <lineage>
        <taxon>Viruses</taxon>
        <taxon>Duplodnaviria</taxon>
        <taxon>Heunggongvirae</taxon>
        <taxon>Uroviricota</taxon>
        <taxon>Caudoviricetes</taxon>
        <taxon>Peduoviridae</taxon>
        <taxon>Maltschvirus</taxon>
        <taxon>Maltschvirus maltsch</taxon>
    </lineage>
</organism>
<dbReference type="InterPro" id="IPR036237">
    <property type="entry name" value="Xyl_isomerase-like_sf"/>
</dbReference>
<keyword evidence="5" id="KW-0378">Hydrolase</keyword>
<keyword evidence="1" id="KW-0540">Nuclease</keyword>
<accession>A0A6J5LJF1</accession>
<evidence type="ECO:0000256" key="6">
    <source>
        <dbReference type="ARBA" id="ARBA00023204"/>
    </source>
</evidence>
<dbReference type="InterPro" id="IPR004601">
    <property type="entry name" value="UvdE"/>
</dbReference>
<dbReference type="GO" id="GO:0016787">
    <property type="term" value="F:hydrolase activity"/>
    <property type="evidence" value="ECO:0007669"/>
    <property type="project" value="UniProtKB-KW"/>
</dbReference>
<evidence type="ECO:0000256" key="1">
    <source>
        <dbReference type="ARBA" id="ARBA00022722"/>
    </source>
</evidence>
<dbReference type="EMBL" id="LR796274">
    <property type="protein sequence ID" value="CAB4133463.1"/>
    <property type="molecule type" value="Genomic_DNA"/>
</dbReference>
<dbReference type="PANTHER" id="PTHR31290:SF5">
    <property type="entry name" value="UV-DAMAGE ENDONUCLEASE"/>
    <property type="match status" value="1"/>
</dbReference>
<dbReference type="Gene3D" id="3.20.20.150">
    <property type="entry name" value="Divalent-metal-dependent TIM barrel enzymes"/>
    <property type="match status" value="1"/>
</dbReference>
<evidence type="ECO:0000256" key="5">
    <source>
        <dbReference type="ARBA" id="ARBA00022801"/>
    </source>
</evidence>
<keyword evidence="4" id="KW-0228">DNA excision</keyword>
<dbReference type="GO" id="GO:0006289">
    <property type="term" value="P:nucleotide-excision repair"/>
    <property type="evidence" value="ECO:0007669"/>
    <property type="project" value="InterPro"/>
</dbReference>
<dbReference type="PANTHER" id="PTHR31290">
    <property type="entry name" value="UV-DAMAGE ENDONUCLEASE"/>
    <property type="match status" value="1"/>
</dbReference>
<keyword evidence="6" id="KW-0234">DNA repair</keyword>
<evidence type="ECO:0000256" key="3">
    <source>
        <dbReference type="ARBA" id="ARBA00022763"/>
    </source>
</evidence>
<dbReference type="GO" id="GO:0004519">
    <property type="term" value="F:endonuclease activity"/>
    <property type="evidence" value="ECO:0007669"/>
    <property type="project" value="UniProtKB-KW"/>
</dbReference>
<gene>
    <name evidence="7" type="ORF">UFOVP257_205</name>
</gene>
<proteinExistence type="predicted"/>
<reference evidence="7" key="1">
    <citation type="submission" date="2020-04" db="EMBL/GenBank/DDBJ databases">
        <authorList>
            <person name="Chiriac C."/>
            <person name="Salcher M."/>
            <person name="Ghai R."/>
            <person name="Kavagutti S V."/>
        </authorList>
    </citation>
    <scope>NUCLEOTIDE SEQUENCE</scope>
</reference>
<evidence type="ECO:0000256" key="2">
    <source>
        <dbReference type="ARBA" id="ARBA00022759"/>
    </source>
</evidence>
<keyword evidence="2 7" id="KW-0255">Endonuclease</keyword>
<dbReference type="Pfam" id="PF03851">
    <property type="entry name" value="UvdE"/>
    <property type="match status" value="1"/>
</dbReference>
<dbReference type="GO" id="GO:0009411">
    <property type="term" value="P:response to UV"/>
    <property type="evidence" value="ECO:0007669"/>
    <property type="project" value="InterPro"/>
</dbReference>